<feature type="transmembrane region" description="Helical" evidence="2">
    <location>
        <begin position="66"/>
        <end position="87"/>
    </location>
</feature>
<keyword evidence="2" id="KW-0812">Transmembrane</keyword>
<evidence type="ECO:0000313" key="3">
    <source>
        <dbReference type="EMBL" id="TDX36563.1"/>
    </source>
</evidence>
<evidence type="ECO:0000256" key="2">
    <source>
        <dbReference type="SAM" id="Phobius"/>
    </source>
</evidence>
<proteinExistence type="predicted"/>
<keyword evidence="2" id="KW-0472">Membrane</keyword>
<feature type="coiled-coil region" evidence="1">
    <location>
        <begin position="89"/>
        <end position="165"/>
    </location>
</feature>
<dbReference type="GeneID" id="57013887"/>
<name>A0A4R8GBC5_9FIRM</name>
<protein>
    <submittedName>
        <fullName evidence="3">Uncharacterized protein</fullName>
    </submittedName>
</protein>
<dbReference type="EMBL" id="SOEF01000047">
    <property type="protein sequence ID" value="TDX36563.1"/>
    <property type="molecule type" value="Genomic_DNA"/>
</dbReference>
<evidence type="ECO:0000313" key="4">
    <source>
        <dbReference type="Proteomes" id="UP000295472"/>
    </source>
</evidence>
<keyword evidence="2" id="KW-1133">Transmembrane helix</keyword>
<gene>
    <name evidence="3" type="ORF">C7954_1478</name>
</gene>
<accession>A0A4R8GBC5</accession>
<comment type="caution">
    <text evidence="3">The sequence shown here is derived from an EMBL/GenBank/DDBJ whole genome shotgun (WGS) entry which is preliminary data.</text>
</comment>
<sequence length="259" mass="30589">MKKNIIIFIILVFTFFSFPIVVEGQQINFENNKQTLNNENLLHEIEILSEKFEILKYDNDRILSTALWVLGISTTFVIAIISIYGYFNMRMSEKERTALKEEMKGLLIQRLEETKNEIDDKYNKQVNNMNKKFRKLEKNNKLVINNILDEKLSSINTEINTLQEDIYNIRIDIAKHEIELKKDGPKSTLLRYYIEYVEICLEKNIEWRINDSLKEIEKLIDDIKPLNSFEEGKVISLLKALPKDYEIAKGRISEMLKNT</sequence>
<dbReference type="AlphaFoldDB" id="A0A4R8GBC5"/>
<reference evidence="3 4" key="1">
    <citation type="submission" date="2019-03" db="EMBL/GenBank/DDBJ databases">
        <title>Subsurface microbial communities from deep shales in Ohio and West Virginia, USA.</title>
        <authorList>
            <person name="Wrighton K."/>
        </authorList>
    </citation>
    <scope>NUCLEOTIDE SEQUENCE [LARGE SCALE GENOMIC DNA]</scope>
    <source>
        <strain evidence="3 4">DSMZ 11287</strain>
    </source>
</reference>
<evidence type="ECO:0000256" key="1">
    <source>
        <dbReference type="SAM" id="Coils"/>
    </source>
</evidence>
<keyword evidence="1" id="KW-0175">Coiled coil</keyword>
<dbReference type="RefSeq" id="WP_134060169.1">
    <property type="nucleotide sequence ID" value="NZ_SOEF01000047.1"/>
</dbReference>
<dbReference type="Proteomes" id="UP000295472">
    <property type="component" value="Unassembled WGS sequence"/>
</dbReference>
<organism evidence="3 4">
    <name type="scientific">Halanaerobium congolense</name>
    <dbReference type="NCBI Taxonomy" id="54121"/>
    <lineage>
        <taxon>Bacteria</taxon>
        <taxon>Bacillati</taxon>
        <taxon>Bacillota</taxon>
        <taxon>Clostridia</taxon>
        <taxon>Halanaerobiales</taxon>
        <taxon>Halanaerobiaceae</taxon>
        <taxon>Halanaerobium</taxon>
    </lineage>
</organism>